<dbReference type="Pfam" id="PF00450">
    <property type="entry name" value="Peptidase_S10"/>
    <property type="match status" value="1"/>
</dbReference>
<dbReference type="KEGG" id="tnl:113507315"/>
<dbReference type="GeneID" id="113496355"/>
<dbReference type="PRINTS" id="PR00724">
    <property type="entry name" value="CRBOXYPTASEC"/>
</dbReference>
<dbReference type="GO" id="GO:0004185">
    <property type="term" value="F:serine-type carboxypeptidase activity"/>
    <property type="evidence" value="ECO:0007669"/>
    <property type="project" value="InterPro"/>
</dbReference>
<dbReference type="AlphaFoldDB" id="A0A7E5VSM1"/>
<dbReference type="RefSeq" id="XP_026745980.1">
    <property type="nucleotide sequence ID" value="XM_026890179.1"/>
</dbReference>
<dbReference type="RefSeq" id="XP_026731340.1">
    <property type="nucleotide sequence ID" value="XM_026875539.1"/>
</dbReference>
<evidence type="ECO:0000256" key="1">
    <source>
        <dbReference type="ARBA" id="ARBA00009431"/>
    </source>
</evidence>
<dbReference type="PANTHER" id="PTHR11802">
    <property type="entry name" value="SERINE PROTEASE FAMILY S10 SERINE CARBOXYPEPTIDASE"/>
    <property type="match status" value="1"/>
</dbReference>
<protein>
    <submittedName>
        <fullName evidence="9 10">Serine carboxypeptidase-like 51</fullName>
    </submittedName>
</protein>
<keyword evidence="6" id="KW-0325">Glycoprotein</keyword>
<keyword evidence="5" id="KW-0378">Hydrolase</keyword>
<dbReference type="SUPFAM" id="SSF53474">
    <property type="entry name" value="alpha/beta-Hydrolases"/>
    <property type="match status" value="1"/>
</dbReference>
<dbReference type="PANTHER" id="PTHR11802:SF3">
    <property type="entry name" value="RETINOID-INDUCIBLE SERINE CARBOXYPEPTIDASE"/>
    <property type="match status" value="1"/>
</dbReference>
<reference evidence="9 10" key="1">
    <citation type="submission" date="2025-04" db="UniProtKB">
        <authorList>
            <consortium name="RefSeq"/>
        </authorList>
    </citation>
    <scope>IDENTIFICATION</scope>
</reference>
<comment type="similarity">
    <text evidence="1">Belongs to the peptidase S10 family.</text>
</comment>
<evidence type="ECO:0000313" key="8">
    <source>
        <dbReference type="Proteomes" id="UP000322000"/>
    </source>
</evidence>
<evidence type="ECO:0000256" key="5">
    <source>
        <dbReference type="ARBA" id="ARBA00022801"/>
    </source>
</evidence>
<dbReference type="KEGG" id="tnl:113496355"/>
<keyword evidence="4 7" id="KW-0732">Signal</keyword>
<dbReference type="Gene3D" id="3.40.50.1820">
    <property type="entry name" value="alpha/beta hydrolase"/>
    <property type="match status" value="1"/>
</dbReference>
<dbReference type="OrthoDB" id="443318at2759"/>
<evidence type="ECO:0000256" key="6">
    <source>
        <dbReference type="ARBA" id="ARBA00023180"/>
    </source>
</evidence>
<feature type="chain" id="PRO_5044656532" evidence="7">
    <location>
        <begin position="17"/>
        <end position="435"/>
    </location>
</feature>
<evidence type="ECO:0000256" key="3">
    <source>
        <dbReference type="ARBA" id="ARBA00022670"/>
    </source>
</evidence>
<evidence type="ECO:0000313" key="10">
    <source>
        <dbReference type="RefSeq" id="XP_026745980.1"/>
    </source>
</evidence>
<gene>
    <name evidence="9" type="primary">LOC113496355</name>
    <name evidence="10" type="synonym">LOC113507315</name>
</gene>
<keyword evidence="8" id="KW-1185">Reference proteome</keyword>
<dbReference type="GO" id="GO:0006508">
    <property type="term" value="P:proteolysis"/>
    <property type="evidence" value="ECO:0007669"/>
    <property type="project" value="UniProtKB-KW"/>
</dbReference>
<dbReference type="InterPro" id="IPR001563">
    <property type="entry name" value="Peptidase_S10"/>
</dbReference>
<organism evidence="8 9">
    <name type="scientific">Trichoplusia ni</name>
    <name type="common">Cabbage looper</name>
    <dbReference type="NCBI Taxonomy" id="7111"/>
    <lineage>
        <taxon>Eukaryota</taxon>
        <taxon>Metazoa</taxon>
        <taxon>Ecdysozoa</taxon>
        <taxon>Arthropoda</taxon>
        <taxon>Hexapoda</taxon>
        <taxon>Insecta</taxon>
        <taxon>Pterygota</taxon>
        <taxon>Neoptera</taxon>
        <taxon>Endopterygota</taxon>
        <taxon>Lepidoptera</taxon>
        <taxon>Glossata</taxon>
        <taxon>Ditrysia</taxon>
        <taxon>Noctuoidea</taxon>
        <taxon>Noctuidae</taxon>
        <taxon>Plusiinae</taxon>
        <taxon>Trichoplusia</taxon>
    </lineage>
</organism>
<evidence type="ECO:0000256" key="2">
    <source>
        <dbReference type="ARBA" id="ARBA00022645"/>
    </source>
</evidence>
<evidence type="ECO:0000256" key="4">
    <source>
        <dbReference type="ARBA" id="ARBA00022729"/>
    </source>
</evidence>
<evidence type="ECO:0000313" key="9">
    <source>
        <dbReference type="RefSeq" id="XP_026731340.1"/>
    </source>
</evidence>
<accession>A0A7E5VSM1</accession>
<sequence>MNIFIIWITTIFCVMAEFVREEINPYIEAQKNNKQWQSVHGYVQVRPGAHAFYWFFYAEGTIVDARSKPIIIWIQGGPGFAASGIGNFAELGPLTMDMQPRNHTWVKKRNVLFIDHPVGSGFSYVTDNTLYAKTDREVAMDLSKVIKVFFRRHKTFRKAPTYLFSQSYGGKICPRLAFYLHTAIEKKSLKMNFKGIGIGSGWVDPKESISVQPDMLYLSGAIDRNLYLTSSRLAKKLVRSIETNDSAADHLDEVLFSTFNNQGEINFNNVYAPSPYPALEELEQKMNKYVKPTLTGVNQTRNWSFLSLKAYHNLKQSFLVPSVSFLESILDRTKLKVAIYNGNLDVVTPLGGAVNWVHKLNWHGAGEFALAKRHPIRGRGNGYYKEARRLSFWWVFGSGHWVPEENPEAMEQILDYVIEDTKNTMNREKPTQNNI</sequence>
<dbReference type="Proteomes" id="UP000322000">
    <property type="component" value="Chromosome 8"/>
</dbReference>
<dbReference type="InterPro" id="IPR029058">
    <property type="entry name" value="AB_hydrolase_fold"/>
</dbReference>
<feature type="signal peptide" evidence="7">
    <location>
        <begin position="1"/>
        <end position="16"/>
    </location>
</feature>
<keyword evidence="2" id="KW-0121">Carboxypeptidase</keyword>
<name>A0A7E5VSM1_TRINI</name>
<evidence type="ECO:0000256" key="7">
    <source>
        <dbReference type="SAM" id="SignalP"/>
    </source>
</evidence>
<proteinExistence type="inferred from homology"/>
<keyword evidence="3" id="KW-0645">Protease</keyword>